<sequence>MPFSIFKSIQRQAAVLDINDISQDCTLDIIKSARNASRIDSLIQMVEKSVISRKARSILIENGARLAANCLLEAEGALQLREDNASKKEYDFRVQAAEVETSLRKFRGNCAGIIHRLDTLTADEAIADDIWNRLNWYIYCSFRGFNCGLHAYHPAFLDKNNCCCCFSRQYYSYVFNKRND</sequence>
<dbReference type="KEGG" id="dli:dnl_59450"/>
<organism evidence="1 2">
    <name type="scientific">Desulfonema limicola</name>
    <dbReference type="NCBI Taxonomy" id="45656"/>
    <lineage>
        <taxon>Bacteria</taxon>
        <taxon>Pseudomonadati</taxon>
        <taxon>Thermodesulfobacteriota</taxon>
        <taxon>Desulfobacteria</taxon>
        <taxon>Desulfobacterales</taxon>
        <taxon>Desulfococcaceae</taxon>
        <taxon>Desulfonema</taxon>
    </lineage>
</organism>
<dbReference type="EMBL" id="CP061799">
    <property type="protein sequence ID" value="QTA83533.1"/>
    <property type="molecule type" value="Genomic_DNA"/>
</dbReference>
<dbReference type="AlphaFoldDB" id="A0A975GK75"/>
<evidence type="ECO:0000313" key="2">
    <source>
        <dbReference type="Proteomes" id="UP000663720"/>
    </source>
</evidence>
<dbReference type="RefSeq" id="WP_207689363.1">
    <property type="nucleotide sequence ID" value="NZ_CP061799.1"/>
</dbReference>
<protein>
    <submittedName>
        <fullName evidence="1">Uncharacterized protein</fullName>
    </submittedName>
</protein>
<name>A0A975GK75_9BACT</name>
<evidence type="ECO:0000313" key="1">
    <source>
        <dbReference type="EMBL" id="QTA83533.1"/>
    </source>
</evidence>
<gene>
    <name evidence="1" type="ORF">dnl_59450</name>
</gene>
<reference evidence="1" key="1">
    <citation type="journal article" date="2021" name="Microb. Physiol.">
        <title>Proteogenomic Insights into the Physiology of Marine, Sulfate-Reducing, Filamentous Desulfonema limicola and Desulfonema magnum.</title>
        <authorList>
            <person name="Schnaars V."/>
            <person name="Wohlbrand L."/>
            <person name="Scheve S."/>
            <person name="Hinrichs C."/>
            <person name="Reinhardt R."/>
            <person name="Rabus R."/>
        </authorList>
    </citation>
    <scope>NUCLEOTIDE SEQUENCE</scope>
    <source>
        <strain evidence="1">5ac10</strain>
    </source>
</reference>
<accession>A0A975GK75</accession>
<proteinExistence type="predicted"/>
<dbReference type="Proteomes" id="UP000663720">
    <property type="component" value="Chromosome"/>
</dbReference>
<keyword evidence="2" id="KW-1185">Reference proteome</keyword>